<feature type="non-terminal residue" evidence="7">
    <location>
        <position position="437"/>
    </location>
</feature>
<feature type="transmembrane region" description="Helical" evidence="6">
    <location>
        <begin position="75"/>
        <end position="97"/>
    </location>
</feature>
<evidence type="ECO:0000256" key="3">
    <source>
        <dbReference type="ARBA" id="ARBA00022989"/>
    </source>
</evidence>
<evidence type="ECO:0000313" key="8">
    <source>
        <dbReference type="Proteomes" id="UP000596742"/>
    </source>
</evidence>
<evidence type="ECO:0000256" key="4">
    <source>
        <dbReference type="ARBA" id="ARBA00023136"/>
    </source>
</evidence>
<dbReference type="AlphaFoldDB" id="A0A8B6F2V3"/>
<gene>
    <name evidence="7" type="ORF">MGAL_10B057345</name>
</gene>
<feature type="compositionally biased region" description="Basic and acidic residues" evidence="5">
    <location>
        <begin position="343"/>
        <end position="402"/>
    </location>
</feature>
<keyword evidence="3 6" id="KW-1133">Transmembrane helix</keyword>
<evidence type="ECO:0000256" key="5">
    <source>
        <dbReference type="SAM" id="MobiDB-lite"/>
    </source>
</evidence>
<protein>
    <submittedName>
        <fullName evidence="7">Uncharacterized protein</fullName>
    </submittedName>
</protein>
<dbReference type="EMBL" id="UYJE01006174">
    <property type="protein sequence ID" value="VDI43676.1"/>
    <property type="molecule type" value="Genomic_DNA"/>
</dbReference>
<keyword evidence="4 6" id="KW-0472">Membrane</keyword>
<dbReference type="Proteomes" id="UP000596742">
    <property type="component" value="Unassembled WGS sequence"/>
</dbReference>
<keyword evidence="8" id="KW-1185">Reference proteome</keyword>
<accession>A0A8B6F2V3</accession>
<name>A0A8B6F2V3_MYTGA</name>
<evidence type="ECO:0000256" key="6">
    <source>
        <dbReference type="SAM" id="Phobius"/>
    </source>
</evidence>
<dbReference type="Pfam" id="PF00335">
    <property type="entry name" value="Tetraspanin"/>
    <property type="match status" value="1"/>
</dbReference>
<reference evidence="7" key="1">
    <citation type="submission" date="2018-11" db="EMBL/GenBank/DDBJ databases">
        <authorList>
            <person name="Alioto T."/>
            <person name="Alioto T."/>
        </authorList>
    </citation>
    <scope>NUCLEOTIDE SEQUENCE</scope>
</reference>
<dbReference type="OrthoDB" id="6151390at2759"/>
<proteinExistence type="predicted"/>
<evidence type="ECO:0000256" key="1">
    <source>
        <dbReference type="ARBA" id="ARBA00004141"/>
    </source>
</evidence>
<dbReference type="InterPro" id="IPR018499">
    <property type="entry name" value="Tetraspanin/Peripherin"/>
</dbReference>
<evidence type="ECO:0000256" key="2">
    <source>
        <dbReference type="ARBA" id="ARBA00022692"/>
    </source>
</evidence>
<sequence length="437" mass="49910">ISNVGLLGIAINIRYDTVFGNSDIQDILSRFSIANHTFSKALNTFSIVVSTFSSLSIVAIIYSVVAIVSWRWRRIFLYTSAGLWSVILVANIVQIGLWGKFISSVDSDLEGKMRTELTSQYSYMYSHASGHNHRETSLSWNTLFVKAGCCGVGTYMPDSFTSSDWYIHRRDSISQRIPVQCCKSQTEVYPYTSQYDTDCTYNLINGYYHSQGCDSVVEDRLKMFSIPFFVFMAVVILAEISCIVMTLYDAVRLPPEPNTMHLKEKANEGKIELLEVDEKPSSKPTSTVSDKKDKKKKKEKENSKNPANSERKQSIEKQKSFVKQKTDETEKVKDNIEIQSLGETKKENERTRTNTEEMIDSKHLNKTENTNDDKKEETDSKDEHKNDETENMHQEKEDKTMKDTSIQINEETASDRTELKDKLIADVDAKDLVEDDL</sequence>
<feature type="region of interest" description="Disordered" evidence="5">
    <location>
        <begin position="273"/>
        <end position="437"/>
    </location>
</feature>
<comment type="caution">
    <text evidence="7">The sequence shown here is derived from an EMBL/GenBank/DDBJ whole genome shotgun (WGS) entry which is preliminary data.</text>
</comment>
<organism evidence="7 8">
    <name type="scientific">Mytilus galloprovincialis</name>
    <name type="common">Mediterranean mussel</name>
    <dbReference type="NCBI Taxonomy" id="29158"/>
    <lineage>
        <taxon>Eukaryota</taxon>
        <taxon>Metazoa</taxon>
        <taxon>Spiralia</taxon>
        <taxon>Lophotrochozoa</taxon>
        <taxon>Mollusca</taxon>
        <taxon>Bivalvia</taxon>
        <taxon>Autobranchia</taxon>
        <taxon>Pteriomorphia</taxon>
        <taxon>Mytilida</taxon>
        <taxon>Mytiloidea</taxon>
        <taxon>Mytilidae</taxon>
        <taxon>Mytilinae</taxon>
        <taxon>Mytilus</taxon>
    </lineage>
</organism>
<keyword evidence="2 6" id="KW-0812">Transmembrane</keyword>
<feature type="compositionally biased region" description="Basic and acidic residues" evidence="5">
    <location>
        <begin position="413"/>
        <end position="437"/>
    </location>
</feature>
<comment type="subcellular location">
    <subcellularLocation>
        <location evidence="1">Membrane</location>
        <topology evidence="1">Multi-pass membrane protein</topology>
    </subcellularLocation>
</comment>
<feature type="transmembrane region" description="Helical" evidence="6">
    <location>
        <begin position="45"/>
        <end position="68"/>
    </location>
</feature>
<feature type="transmembrane region" description="Helical" evidence="6">
    <location>
        <begin position="224"/>
        <end position="248"/>
    </location>
</feature>
<feature type="compositionally biased region" description="Basic and acidic residues" evidence="5">
    <location>
        <begin position="299"/>
        <end position="336"/>
    </location>
</feature>
<dbReference type="GO" id="GO:0016020">
    <property type="term" value="C:membrane"/>
    <property type="evidence" value="ECO:0007669"/>
    <property type="project" value="UniProtKB-SubCell"/>
</dbReference>
<evidence type="ECO:0000313" key="7">
    <source>
        <dbReference type="EMBL" id="VDI43676.1"/>
    </source>
</evidence>